<dbReference type="GO" id="GO:0005783">
    <property type="term" value="C:endoplasmic reticulum"/>
    <property type="evidence" value="ECO:0007669"/>
    <property type="project" value="TreeGrafter"/>
</dbReference>
<gene>
    <name evidence="4" type="ORF">RchiOBHm_Chr6g0261101</name>
</gene>
<keyword evidence="2" id="KW-1133">Transmembrane helix</keyword>
<accession>A0A2P6PND2</accession>
<dbReference type="Pfam" id="PF00501">
    <property type="entry name" value="AMP-binding"/>
    <property type="match status" value="1"/>
</dbReference>
<dbReference type="InterPro" id="IPR042099">
    <property type="entry name" value="ANL_N_sf"/>
</dbReference>
<evidence type="ECO:0000259" key="3">
    <source>
        <dbReference type="Pfam" id="PF00501"/>
    </source>
</evidence>
<keyword evidence="5" id="KW-1185">Reference proteome</keyword>
<dbReference type="PANTHER" id="PTHR43272">
    <property type="entry name" value="LONG-CHAIN-FATTY-ACID--COA LIGASE"/>
    <property type="match status" value="1"/>
</dbReference>
<feature type="transmembrane region" description="Helical" evidence="2">
    <location>
        <begin position="267"/>
        <end position="289"/>
    </location>
</feature>
<name>A0A2P6PND2_ROSCH</name>
<dbReference type="EC" id="6.2.1.3" evidence="4"/>
<dbReference type="Proteomes" id="UP000238479">
    <property type="component" value="Chromosome 6"/>
</dbReference>
<dbReference type="AlphaFoldDB" id="A0A2P6PND2"/>
<comment type="subcellular location">
    <subcellularLocation>
        <location evidence="1">Cytoplasm</location>
    </subcellularLocation>
</comment>
<dbReference type="Gene3D" id="3.40.50.12780">
    <property type="entry name" value="N-terminal domain of ligase-like"/>
    <property type="match status" value="1"/>
</dbReference>
<dbReference type="GO" id="GO:0010025">
    <property type="term" value="P:wax biosynthetic process"/>
    <property type="evidence" value="ECO:0007669"/>
    <property type="project" value="TreeGrafter"/>
</dbReference>
<feature type="domain" description="AMP-dependent synthetase/ligase" evidence="3">
    <location>
        <begin position="77"/>
        <end position="211"/>
    </location>
</feature>
<dbReference type="Gramene" id="PRQ23416">
    <property type="protein sequence ID" value="PRQ23416"/>
    <property type="gene ID" value="RchiOBHm_Chr6g0261101"/>
</dbReference>
<protein>
    <submittedName>
        <fullName evidence="4">Putative long-chain-fatty-acid--CoA ligase</fullName>
        <ecNumber evidence="4">6.2.1.3</ecNumber>
    </submittedName>
</protein>
<evidence type="ECO:0000313" key="4">
    <source>
        <dbReference type="EMBL" id="PRQ23416.1"/>
    </source>
</evidence>
<comment type="caution">
    <text evidence="4">The sequence shown here is derived from an EMBL/GenBank/DDBJ whole genome shotgun (WGS) entry which is preliminary data.</text>
</comment>
<evidence type="ECO:0000256" key="1">
    <source>
        <dbReference type="ARBA" id="ARBA00004496"/>
    </source>
</evidence>
<dbReference type="PANTHER" id="PTHR43272:SF4">
    <property type="entry name" value="LONG CHAIN ACYL-COA SYNTHETASE 2"/>
    <property type="match status" value="1"/>
</dbReference>
<dbReference type="EMBL" id="PDCK01000044">
    <property type="protein sequence ID" value="PRQ23416.1"/>
    <property type="molecule type" value="Genomic_DNA"/>
</dbReference>
<evidence type="ECO:0000313" key="5">
    <source>
        <dbReference type="Proteomes" id="UP000238479"/>
    </source>
</evidence>
<dbReference type="PROSITE" id="PS00455">
    <property type="entry name" value="AMP_BINDING"/>
    <property type="match status" value="1"/>
</dbReference>
<dbReference type="InterPro" id="IPR020845">
    <property type="entry name" value="AMP-binding_CS"/>
</dbReference>
<dbReference type="GO" id="GO:0010143">
    <property type="term" value="P:cutin biosynthetic process"/>
    <property type="evidence" value="ECO:0007669"/>
    <property type="project" value="TreeGrafter"/>
</dbReference>
<keyword evidence="2" id="KW-0472">Membrane</keyword>
<keyword evidence="4" id="KW-0436">Ligase</keyword>
<organism evidence="4 5">
    <name type="scientific">Rosa chinensis</name>
    <name type="common">China rose</name>
    <dbReference type="NCBI Taxonomy" id="74649"/>
    <lineage>
        <taxon>Eukaryota</taxon>
        <taxon>Viridiplantae</taxon>
        <taxon>Streptophyta</taxon>
        <taxon>Embryophyta</taxon>
        <taxon>Tracheophyta</taxon>
        <taxon>Spermatophyta</taxon>
        <taxon>Magnoliopsida</taxon>
        <taxon>eudicotyledons</taxon>
        <taxon>Gunneridae</taxon>
        <taxon>Pentapetalae</taxon>
        <taxon>rosids</taxon>
        <taxon>fabids</taxon>
        <taxon>Rosales</taxon>
        <taxon>Rosaceae</taxon>
        <taxon>Rosoideae</taxon>
        <taxon>Rosoideae incertae sedis</taxon>
        <taxon>Rosa</taxon>
    </lineage>
</organism>
<evidence type="ECO:0000256" key="2">
    <source>
        <dbReference type="SAM" id="Phobius"/>
    </source>
</evidence>
<dbReference type="GO" id="GO:0016020">
    <property type="term" value="C:membrane"/>
    <property type="evidence" value="ECO:0007669"/>
    <property type="project" value="TreeGrafter"/>
</dbReference>
<keyword evidence="2" id="KW-0812">Transmembrane</keyword>
<proteinExistence type="predicted"/>
<dbReference type="SUPFAM" id="SSF56801">
    <property type="entry name" value="Acetyl-CoA synthetase-like"/>
    <property type="match status" value="1"/>
</dbReference>
<sequence length="363" mass="40800">MMQPFMWVQPSEAMVSILCMCYRVDGSGSENSNCEMERYCFFILYCFNVCREIIVVYNYIWIKLPPMDYCNGGNNTACDSHAITYVPLYDTLVASANAVEFIINRAEVSIAFVQENKIPAIISILPNCSMHLKIIVSFTNVSATQKKEAEELGESCFLWEEFLQLGNSDSELRPKQRTAVCTIMYTSGTTGEPKGVIVTNAALMSEELSIDDVRFSLDNLQELKPTMFCGQVGKSGEGFATRKSGTSLGQACLTESCGGCFTSIGNVYPMIGIVFVFVPHLNFVLIWVYENSFKSFLVAVVVPDRKALEDWAAKHHLTDDYKSLCQNMKARKYILDELNSMGQKQHLRGFEWLKAVHLEPKPL</sequence>
<dbReference type="GO" id="GO:0004467">
    <property type="term" value="F:long-chain fatty acid-CoA ligase activity"/>
    <property type="evidence" value="ECO:0007669"/>
    <property type="project" value="UniProtKB-EC"/>
</dbReference>
<reference evidence="4 5" key="1">
    <citation type="journal article" date="2018" name="Nat. Genet.">
        <title>The Rosa genome provides new insights in the design of modern roses.</title>
        <authorList>
            <person name="Bendahmane M."/>
        </authorList>
    </citation>
    <scope>NUCLEOTIDE SEQUENCE [LARGE SCALE GENOMIC DNA]</scope>
    <source>
        <strain evidence="5">cv. Old Blush</strain>
    </source>
</reference>
<dbReference type="InterPro" id="IPR000873">
    <property type="entry name" value="AMP-dep_synth/lig_dom"/>
</dbReference>
<dbReference type="STRING" id="74649.A0A2P6PND2"/>